<evidence type="ECO:0000256" key="1">
    <source>
        <dbReference type="ARBA" id="ARBA00004370"/>
    </source>
</evidence>
<dbReference type="EMBL" id="CYSR01000021">
    <property type="protein sequence ID" value="CUH99942.1"/>
    <property type="molecule type" value="Genomic_DNA"/>
</dbReference>
<dbReference type="NCBIfam" id="NF004402">
    <property type="entry name" value="PRK05758.2-2"/>
    <property type="match status" value="1"/>
</dbReference>
<dbReference type="GO" id="GO:0005886">
    <property type="term" value="C:plasma membrane"/>
    <property type="evidence" value="ECO:0007669"/>
    <property type="project" value="UniProtKB-SubCell"/>
</dbReference>
<evidence type="ECO:0000256" key="3">
    <source>
        <dbReference type="ARBA" id="ARBA00022781"/>
    </source>
</evidence>
<dbReference type="STRING" id="1396826.PHA8399_02068"/>
<keyword evidence="5 8" id="KW-0472">Membrane</keyword>
<dbReference type="PANTHER" id="PTHR11910">
    <property type="entry name" value="ATP SYNTHASE DELTA CHAIN"/>
    <property type="match status" value="1"/>
</dbReference>
<keyword evidence="8" id="KW-1003">Cell membrane</keyword>
<evidence type="ECO:0000256" key="4">
    <source>
        <dbReference type="ARBA" id="ARBA00023065"/>
    </source>
</evidence>
<comment type="similarity">
    <text evidence="8">Belongs to the ATPase delta chain family.</text>
</comment>
<dbReference type="HAMAP" id="MF_01416">
    <property type="entry name" value="ATP_synth_delta_bact"/>
    <property type="match status" value="1"/>
</dbReference>
<dbReference type="InterPro" id="IPR026015">
    <property type="entry name" value="ATP_synth_OSCP/delta_N_sf"/>
</dbReference>
<keyword evidence="3 8" id="KW-0375">Hydrogen ion transport</keyword>
<evidence type="ECO:0000256" key="2">
    <source>
        <dbReference type="ARBA" id="ARBA00022448"/>
    </source>
</evidence>
<keyword evidence="7 8" id="KW-0066">ATP synthesis</keyword>
<dbReference type="SUPFAM" id="SSF47928">
    <property type="entry name" value="N-terminal domain of the delta subunit of the F1F0-ATP synthase"/>
    <property type="match status" value="1"/>
</dbReference>
<comment type="function">
    <text evidence="8">This protein is part of the stalk that links CF(0) to CF(1). It either transmits conformational changes from CF(0) to CF(1) or is implicated in proton conduction.</text>
</comment>
<evidence type="ECO:0000313" key="11">
    <source>
        <dbReference type="Proteomes" id="UP000051326"/>
    </source>
</evidence>
<keyword evidence="6 8" id="KW-0139">CF(1)</keyword>
<sequence length="211" mass="22414">MTHAPGRRLKARYANRGQKHIGRVDVSEPASISAGIAARYATAVFDIAEENKALDSLETSINDLAAALADSEDLNSLIRSPLVSREEQGAAITAVAEKMGLDPVLRNTLALMADKRRLFVVPALIDALRARLAEARGEVTAEVVSAKALTKTQSEKLAKTLAERVGKKVTINATVDASIIGGLVVKVGSKMIDSSIRSKLNSLQNAMKEVG</sequence>
<reference evidence="10 11" key="1">
    <citation type="submission" date="2015-09" db="EMBL/GenBank/DDBJ databases">
        <authorList>
            <consortium name="Swine Surveillance"/>
        </authorList>
    </citation>
    <scope>NUCLEOTIDE SEQUENCE [LARGE SCALE GENOMIC DNA]</scope>
    <source>
        <strain evidence="10 11">CECT 8399</strain>
    </source>
</reference>
<evidence type="ECO:0000256" key="7">
    <source>
        <dbReference type="ARBA" id="ARBA00023310"/>
    </source>
</evidence>
<dbReference type="PRINTS" id="PR00125">
    <property type="entry name" value="ATPASEDELTA"/>
</dbReference>
<accession>A0A0P1HWZ7</accession>
<dbReference type="GO" id="GO:0045259">
    <property type="term" value="C:proton-transporting ATP synthase complex"/>
    <property type="evidence" value="ECO:0007669"/>
    <property type="project" value="UniProtKB-KW"/>
</dbReference>
<evidence type="ECO:0000313" key="10">
    <source>
        <dbReference type="EMBL" id="CUH99942.1"/>
    </source>
</evidence>
<dbReference type="Pfam" id="PF00213">
    <property type="entry name" value="OSCP"/>
    <property type="match status" value="1"/>
</dbReference>
<evidence type="ECO:0000256" key="8">
    <source>
        <dbReference type="HAMAP-Rule" id="MF_01416"/>
    </source>
</evidence>
<dbReference type="GO" id="GO:0046933">
    <property type="term" value="F:proton-transporting ATP synthase activity, rotational mechanism"/>
    <property type="evidence" value="ECO:0007669"/>
    <property type="project" value="UniProtKB-UniRule"/>
</dbReference>
<organism evidence="10 11">
    <name type="scientific">Leisingera aquaemixtae</name>
    <dbReference type="NCBI Taxonomy" id="1396826"/>
    <lineage>
        <taxon>Bacteria</taxon>
        <taxon>Pseudomonadati</taxon>
        <taxon>Pseudomonadota</taxon>
        <taxon>Alphaproteobacteria</taxon>
        <taxon>Rhodobacterales</taxon>
        <taxon>Roseobacteraceae</taxon>
        <taxon>Leisingera</taxon>
    </lineage>
</organism>
<evidence type="ECO:0000256" key="6">
    <source>
        <dbReference type="ARBA" id="ARBA00023196"/>
    </source>
</evidence>
<protein>
    <recommendedName>
        <fullName evidence="8">ATP synthase subunit delta</fullName>
    </recommendedName>
    <alternativeName>
        <fullName evidence="8">ATP synthase F(1) sector subunit delta</fullName>
    </alternativeName>
    <alternativeName>
        <fullName evidence="8">F-type ATPase subunit delta</fullName>
        <shortName evidence="8">F-ATPase subunit delta</shortName>
    </alternativeName>
</protein>
<dbReference type="Proteomes" id="UP000051326">
    <property type="component" value="Unassembled WGS sequence"/>
</dbReference>
<dbReference type="Gene3D" id="1.10.520.20">
    <property type="entry name" value="N-terminal domain of the delta subunit of the F1F0-ATP synthase"/>
    <property type="match status" value="1"/>
</dbReference>
<feature type="coiled-coil region" evidence="9">
    <location>
        <begin position="47"/>
        <end position="74"/>
    </location>
</feature>
<comment type="function">
    <text evidence="8">F(1)F(0) ATP synthase produces ATP from ADP in the presence of a proton or sodium gradient. F-type ATPases consist of two structural domains, F(1) containing the extramembraneous catalytic core and F(0) containing the membrane proton channel, linked together by a central stalk and a peripheral stalk. During catalysis, ATP synthesis in the catalytic domain of F(1) is coupled via a rotary mechanism of the central stalk subunits to proton translocation.</text>
</comment>
<dbReference type="NCBIfam" id="NF004406">
    <property type="entry name" value="PRK05758.3-2"/>
    <property type="match status" value="1"/>
</dbReference>
<dbReference type="InterPro" id="IPR020781">
    <property type="entry name" value="ATPase_OSCP/d_CS"/>
</dbReference>
<keyword evidence="2 8" id="KW-0813">Transport</keyword>
<comment type="subcellular location">
    <subcellularLocation>
        <location evidence="8">Cell membrane</location>
        <topology evidence="8">Peripheral membrane protein</topology>
    </subcellularLocation>
    <subcellularLocation>
        <location evidence="1">Membrane</location>
    </subcellularLocation>
</comment>
<dbReference type="AlphaFoldDB" id="A0A0P1HWZ7"/>
<keyword evidence="4 8" id="KW-0406">Ion transport</keyword>
<evidence type="ECO:0000256" key="9">
    <source>
        <dbReference type="SAM" id="Coils"/>
    </source>
</evidence>
<dbReference type="PROSITE" id="PS00389">
    <property type="entry name" value="ATPASE_DELTA"/>
    <property type="match status" value="1"/>
</dbReference>
<dbReference type="NCBIfam" id="TIGR01145">
    <property type="entry name" value="ATP_synt_delta"/>
    <property type="match status" value="1"/>
</dbReference>
<gene>
    <name evidence="8 10" type="primary">atpH</name>
    <name evidence="10" type="ORF">PHA8399_02068</name>
</gene>
<dbReference type="InterPro" id="IPR000711">
    <property type="entry name" value="ATPase_OSCP/dsu"/>
</dbReference>
<name>A0A0P1HWZ7_9RHOB</name>
<keyword evidence="9" id="KW-0175">Coiled coil</keyword>
<proteinExistence type="inferred from homology"/>
<evidence type="ECO:0000256" key="5">
    <source>
        <dbReference type="ARBA" id="ARBA00023136"/>
    </source>
</evidence>